<reference evidence="1" key="1">
    <citation type="submission" date="2019-10" db="EMBL/GenBank/DDBJ databases">
        <authorList>
            <consortium name="DOE Joint Genome Institute"/>
            <person name="Kuo A."/>
            <person name="Miyauchi S."/>
            <person name="Kiss E."/>
            <person name="Drula E."/>
            <person name="Kohler A."/>
            <person name="Sanchez-Garcia M."/>
            <person name="Andreopoulos B."/>
            <person name="Barry K.W."/>
            <person name="Bonito G."/>
            <person name="Buee M."/>
            <person name="Carver A."/>
            <person name="Chen C."/>
            <person name="Cichocki N."/>
            <person name="Clum A."/>
            <person name="Culley D."/>
            <person name="Crous P.W."/>
            <person name="Fauchery L."/>
            <person name="Girlanda M."/>
            <person name="Hayes R."/>
            <person name="Keri Z."/>
            <person name="Labutti K."/>
            <person name="Lipzen A."/>
            <person name="Lombard V."/>
            <person name="Magnuson J."/>
            <person name="Maillard F."/>
            <person name="Morin E."/>
            <person name="Murat C."/>
            <person name="Nolan M."/>
            <person name="Ohm R."/>
            <person name="Pangilinan J."/>
            <person name="Pereira M."/>
            <person name="Perotto S."/>
            <person name="Peter M."/>
            <person name="Riley R."/>
            <person name="Sitrit Y."/>
            <person name="Stielow B."/>
            <person name="Szollosi G."/>
            <person name="Zifcakova L."/>
            <person name="Stursova M."/>
            <person name="Spatafora J.W."/>
            <person name="Tedersoo L."/>
            <person name="Vaario L.-M."/>
            <person name="Yamada A."/>
            <person name="Yan M."/>
            <person name="Wang P."/>
            <person name="Xu J."/>
            <person name="Bruns T."/>
            <person name="Baldrian P."/>
            <person name="Vilgalys R."/>
            <person name="Henrissat B."/>
            <person name="Grigoriev I.V."/>
            <person name="Hibbett D."/>
            <person name="Nagy L.G."/>
            <person name="Martin F.M."/>
        </authorList>
    </citation>
    <scope>NUCLEOTIDE SEQUENCE</scope>
    <source>
        <strain evidence="1">P2</strain>
    </source>
</reference>
<reference evidence="1" key="2">
    <citation type="journal article" date="2020" name="Nat. Commun.">
        <title>Large-scale genome sequencing of mycorrhizal fungi provides insights into the early evolution of symbiotic traits.</title>
        <authorList>
            <person name="Miyauchi S."/>
            <person name="Kiss E."/>
            <person name="Kuo A."/>
            <person name="Drula E."/>
            <person name="Kohler A."/>
            <person name="Sanchez-Garcia M."/>
            <person name="Morin E."/>
            <person name="Andreopoulos B."/>
            <person name="Barry K.W."/>
            <person name="Bonito G."/>
            <person name="Buee M."/>
            <person name="Carver A."/>
            <person name="Chen C."/>
            <person name="Cichocki N."/>
            <person name="Clum A."/>
            <person name="Culley D."/>
            <person name="Crous P.W."/>
            <person name="Fauchery L."/>
            <person name="Girlanda M."/>
            <person name="Hayes R.D."/>
            <person name="Keri Z."/>
            <person name="LaButti K."/>
            <person name="Lipzen A."/>
            <person name="Lombard V."/>
            <person name="Magnuson J."/>
            <person name="Maillard F."/>
            <person name="Murat C."/>
            <person name="Nolan M."/>
            <person name="Ohm R.A."/>
            <person name="Pangilinan J."/>
            <person name="Pereira M.F."/>
            <person name="Perotto S."/>
            <person name="Peter M."/>
            <person name="Pfister S."/>
            <person name="Riley R."/>
            <person name="Sitrit Y."/>
            <person name="Stielow J.B."/>
            <person name="Szollosi G."/>
            <person name="Zifcakova L."/>
            <person name="Stursova M."/>
            <person name="Spatafora J.W."/>
            <person name="Tedersoo L."/>
            <person name="Vaario L.M."/>
            <person name="Yamada A."/>
            <person name="Yan M."/>
            <person name="Wang P."/>
            <person name="Xu J."/>
            <person name="Bruns T."/>
            <person name="Baldrian P."/>
            <person name="Vilgalys R."/>
            <person name="Dunand C."/>
            <person name="Henrissat B."/>
            <person name="Grigoriev I.V."/>
            <person name="Hibbett D."/>
            <person name="Nagy L.G."/>
            <person name="Martin F.M."/>
        </authorList>
    </citation>
    <scope>NUCLEOTIDE SEQUENCE</scope>
    <source>
        <strain evidence="1">P2</strain>
    </source>
</reference>
<dbReference type="EMBL" id="MU117974">
    <property type="protein sequence ID" value="KAF9651590.1"/>
    <property type="molecule type" value="Genomic_DNA"/>
</dbReference>
<protein>
    <submittedName>
        <fullName evidence="1">NicO-domain-containing protein</fullName>
    </submittedName>
</protein>
<sequence>MWLLQRLRLPKFTIFGRSLLLITLELFTNVLFWVVAGILFGRDRNTRPALNLALLAWTLGLRHALDADHISAIDNATRGLINMGQLPVTCGLYFSLGHSTIVIIVNVAIAISTDIYDKLDKVGRVGGVVGAAISGSFLFIVGVANSIILYRIVKQRQRDRTQETNSTPTSPTAGDEEEPRVNGDHRSRSHRHGNTLLMKIIGPVITFVDRPWKMYPVGLLFGFGFDTASSIAILAISAIAKHGPDGKGIEPVHIIVLPLLFTAGMTLVDSLDSVLMLYSYTGFPERNFVLFVKRDEPDPPSSPRGTPLVGHEPGLDENRPEKINIRVKMNAMSGLSIILTLMSILVAFSISLITIMGLIGEECRPCRGAAEDEDNHSLAARWWRGWAQANKKSGYIGAAIVGAFLAVVLGWYGVRRVFRRRSGVQGSILSNSQ</sequence>
<proteinExistence type="predicted"/>
<gene>
    <name evidence="1" type="ORF">BDM02DRAFT_3178642</name>
</gene>
<accession>A0ACB6ZP38</accession>
<evidence type="ECO:0000313" key="2">
    <source>
        <dbReference type="Proteomes" id="UP000886501"/>
    </source>
</evidence>
<comment type="caution">
    <text evidence="1">The sequence shown here is derived from an EMBL/GenBank/DDBJ whole genome shotgun (WGS) entry which is preliminary data.</text>
</comment>
<organism evidence="1 2">
    <name type="scientific">Thelephora ganbajun</name>
    <name type="common">Ganba fungus</name>
    <dbReference type="NCBI Taxonomy" id="370292"/>
    <lineage>
        <taxon>Eukaryota</taxon>
        <taxon>Fungi</taxon>
        <taxon>Dikarya</taxon>
        <taxon>Basidiomycota</taxon>
        <taxon>Agaricomycotina</taxon>
        <taxon>Agaricomycetes</taxon>
        <taxon>Thelephorales</taxon>
        <taxon>Thelephoraceae</taxon>
        <taxon>Thelephora</taxon>
    </lineage>
</organism>
<evidence type="ECO:0000313" key="1">
    <source>
        <dbReference type="EMBL" id="KAF9651590.1"/>
    </source>
</evidence>
<dbReference type="Proteomes" id="UP000886501">
    <property type="component" value="Unassembled WGS sequence"/>
</dbReference>
<name>A0ACB6ZP38_THEGA</name>
<keyword evidence="2" id="KW-1185">Reference proteome</keyword>